<dbReference type="InterPro" id="IPR006059">
    <property type="entry name" value="SBP"/>
</dbReference>
<feature type="signal peptide" evidence="4">
    <location>
        <begin position="1"/>
        <end position="18"/>
    </location>
</feature>
<evidence type="ECO:0000256" key="1">
    <source>
        <dbReference type="ARBA" id="ARBA00008520"/>
    </source>
</evidence>
<dbReference type="SUPFAM" id="SSF53850">
    <property type="entry name" value="Periplasmic binding protein-like II"/>
    <property type="match status" value="1"/>
</dbReference>
<evidence type="ECO:0000313" key="5">
    <source>
        <dbReference type="EMBL" id="GIQ61582.1"/>
    </source>
</evidence>
<dbReference type="PROSITE" id="PS51257">
    <property type="entry name" value="PROKAR_LIPOPROTEIN"/>
    <property type="match status" value="1"/>
</dbReference>
<protein>
    <submittedName>
        <fullName evidence="5">ABC transporter substrate-binding protein</fullName>
    </submittedName>
</protein>
<comment type="caution">
    <text evidence="5">The sequence shown here is derived from an EMBL/GenBank/DDBJ whole genome shotgun (WGS) entry which is preliminary data.</text>
</comment>
<evidence type="ECO:0000256" key="3">
    <source>
        <dbReference type="ARBA" id="ARBA00022729"/>
    </source>
</evidence>
<dbReference type="Gene3D" id="3.40.190.10">
    <property type="entry name" value="Periplasmic binding protein-like II"/>
    <property type="match status" value="1"/>
</dbReference>
<proteinExistence type="inferred from homology"/>
<evidence type="ECO:0000256" key="4">
    <source>
        <dbReference type="SAM" id="SignalP"/>
    </source>
</evidence>
<dbReference type="CDD" id="cd14748">
    <property type="entry name" value="PBP2_UgpB"/>
    <property type="match status" value="1"/>
</dbReference>
<name>A0ABQ4N0B8_9BACL</name>
<dbReference type="Proteomes" id="UP000680304">
    <property type="component" value="Unassembled WGS sequence"/>
</dbReference>
<feature type="chain" id="PRO_5047088354" evidence="4">
    <location>
        <begin position="19"/>
        <end position="444"/>
    </location>
</feature>
<dbReference type="RefSeq" id="WP_213526800.1">
    <property type="nucleotide sequence ID" value="NZ_BOVJ01000005.1"/>
</dbReference>
<dbReference type="PANTHER" id="PTHR30061:SF50">
    <property type="entry name" value="MALTOSE_MALTODEXTRIN-BINDING PERIPLASMIC PROTEIN"/>
    <property type="match status" value="1"/>
</dbReference>
<accession>A0ABQ4N0B8</accession>
<organism evidence="5 6">
    <name type="scientific">Paenibacillus cisolokensis</name>
    <dbReference type="NCBI Taxonomy" id="1658519"/>
    <lineage>
        <taxon>Bacteria</taxon>
        <taxon>Bacillati</taxon>
        <taxon>Bacillota</taxon>
        <taxon>Bacilli</taxon>
        <taxon>Bacillales</taxon>
        <taxon>Paenibacillaceae</taxon>
        <taxon>Paenibacillus</taxon>
    </lineage>
</organism>
<dbReference type="Pfam" id="PF01547">
    <property type="entry name" value="SBP_bac_1"/>
    <property type="match status" value="1"/>
</dbReference>
<keyword evidence="2" id="KW-0813">Transport</keyword>
<gene>
    <name evidence="5" type="ORF">PACILC2_01500</name>
</gene>
<keyword evidence="6" id="KW-1185">Reference proteome</keyword>
<keyword evidence="3 4" id="KW-0732">Signal</keyword>
<dbReference type="PANTHER" id="PTHR30061">
    <property type="entry name" value="MALTOSE-BINDING PERIPLASMIC PROTEIN"/>
    <property type="match status" value="1"/>
</dbReference>
<dbReference type="EMBL" id="BOVJ01000005">
    <property type="protein sequence ID" value="GIQ61582.1"/>
    <property type="molecule type" value="Genomic_DNA"/>
</dbReference>
<sequence>MKKRMALTLLALLTIVMAACSSSGGADSPGTDSGESGSGKTAQKPVTLTLLSHYVGQNEVAFKPYIDQWNSENPDIQIKLTPVDFGELLRTIMTKQTAGQAPDLMHIYTLWGGQLAKNNVLAFAPDDVAADIEANYPASAVAASSIDGRVYGYPTEVQAYGLFYNKKLLQEAGYGGPPKTWDELIEMAQHIERDDGSGMPSVQGFGFLRGYAGKVVQPFMALMATAGGTLLTDDMSAAALDTEAAKRTIDLYAKVYGKDGITDIGFPTQQAFGSGKAAMTIEAGWWAGSLKTLMKDGYADIGAAPLPSPDGLTQGSLAYTWAWSVNAKSKHQEEAWKFLKWFNTQKVKNDMTPQGNFLLEGFNVISTRASDMESETIKRKLEEDPVTKVFADALQYARPEQNPAAAAEIQDALFKQIENMWADKATKEEALAAAQKEIQAKLGK</sequence>
<evidence type="ECO:0000313" key="6">
    <source>
        <dbReference type="Proteomes" id="UP000680304"/>
    </source>
</evidence>
<reference evidence="5 6" key="1">
    <citation type="submission" date="2021-04" db="EMBL/GenBank/DDBJ databases">
        <title>Draft genome sequence of Paenibacillus cisolokensis, LC2-13A.</title>
        <authorList>
            <person name="Uke A."/>
            <person name="Chhe C."/>
            <person name="Baramee S."/>
            <person name="Kosugi A."/>
        </authorList>
    </citation>
    <scope>NUCLEOTIDE SEQUENCE [LARGE SCALE GENOMIC DNA]</scope>
    <source>
        <strain evidence="5 6">LC2-13A</strain>
    </source>
</reference>
<evidence type="ECO:0000256" key="2">
    <source>
        <dbReference type="ARBA" id="ARBA00022448"/>
    </source>
</evidence>
<comment type="similarity">
    <text evidence="1">Belongs to the bacterial solute-binding protein 1 family.</text>
</comment>